<evidence type="ECO:0000259" key="2">
    <source>
        <dbReference type="Pfam" id="PF20729"/>
    </source>
</evidence>
<dbReference type="InterPro" id="IPR021109">
    <property type="entry name" value="Peptidase_aspartic_dom_sf"/>
</dbReference>
<evidence type="ECO:0000313" key="4">
    <source>
        <dbReference type="EMBL" id="MBP0684372.1"/>
    </source>
</evidence>
<dbReference type="Proteomes" id="UP000256381">
    <property type="component" value="Unassembled WGS sequence"/>
</dbReference>
<gene>
    <name evidence="3" type="primary">PE_PGRS35</name>
    <name evidence="5" type="ORF">A4S10_02088</name>
    <name evidence="7" type="ORF">DKC2_2099</name>
    <name evidence="6" type="ORF">DSJ38_14940</name>
    <name evidence="3" type="ORF">ERS094118_02828</name>
    <name evidence="4" type="ORF">J8J21_14875</name>
</gene>
<name>A0A0E8WNE0_MYCTX</name>
<reference evidence="3 8" key="1">
    <citation type="submission" date="2015-03" db="EMBL/GenBank/DDBJ databases">
        <authorList>
            <consortium name="Pathogen Informatics"/>
            <person name="Murphy D."/>
        </authorList>
    </citation>
    <scope>NUCLEOTIDE SEQUENCE [LARGE SCALE GENOMIC DNA]</scope>
    <source>
        <strain evidence="3 8">0268S</strain>
    </source>
</reference>
<dbReference type="InterPro" id="IPR048996">
    <property type="entry name" value="PGRS_rpt"/>
</dbReference>
<dbReference type="Gene3D" id="1.10.287.850">
    <property type="entry name" value="HP0062-like domain"/>
    <property type="match status" value="1"/>
</dbReference>
<dbReference type="GO" id="GO:0006508">
    <property type="term" value="P:proteolysis"/>
    <property type="evidence" value="ECO:0007669"/>
    <property type="project" value="UniProtKB-KW"/>
</dbReference>
<evidence type="ECO:0000313" key="11">
    <source>
        <dbReference type="Proteomes" id="UP000300237"/>
    </source>
</evidence>
<dbReference type="InterPro" id="IPR000084">
    <property type="entry name" value="PE-PGRS_N"/>
</dbReference>
<dbReference type="Proteomes" id="UP000189452">
    <property type="component" value="Chromosome"/>
</dbReference>
<sequence>MSFLVVVPEFLTSAAADVENIGSTLRAANAAAAASTTALAAAGADEVSAAVAALFARFGQEYQAVSAQASAFHQQFVQTLNSASGSYAAAEATIASQLQTAQHDLLGAVNAPTETLLGRPLIGDGAPGTATSPNGGAGGLLYGNGGNGYSATASGVGGGAGGSAGLIGNGGAGGAGGPNAPGGAGGNGGWLLGNGGIGGPGGASSIPGMSGGAGGTGGAAGLLGWGANGGAGGLGDGVGVDRGTGGAGGRGGLLYGGYGVSGPGGDGRTVPLEIIHVTEPTVHANVNGGPTSTILVDTGSAGLVVSPEDVGGILGVLHMGLPTGLSISGYSGGLYYIFATYTTTVDFGNGIVTAPTAVNVVLLSIPTSPFAISTYFSALLADPTTTPFEAYFGAVGVDGVLGVGPNAVGPGPSIPTMALPGDLNQGVLIDAPAGELVFGPNPLPAPNVEVVGSPITTLYVKIDGGTPIPVPSIIDSGGVTGTIPSYVIGSGTLPANTNIEVYTSPGGDRLYAFNTNDYRPTVISSGLMNTGFLPFRFQPVYIDYSPSGIGTTVFDHPA</sequence>
<dbReference type="Proteomes" id="UP000050139">
    <property type="component" value="Unassembled WGS sequence"/>
</dbReference>
<evidence type="ECO:0000313" key="7">
    <source>
        <dbReference type="EMBL" id="VCU50260.1"/>
    </source>
</evidence>
<dbReference type="EMBL" id="JAGIZI010000024">
    <property type="protein sequence ID" value="MBP0684372.1"/>
    <property type="molecule type" value="Genomic_DNA"/>
</dbReference>
<feature type="domain" description="PE cleavage protein A C-terminal" evidence="2">
    <location>
        <begin position="269"/>
        <end position="552"/>
    </location>
</feature>
<reference evidence="7 11" key="6">
    <citation type="submission" date="2018-08" db="EMBL/GenBank/DDBJ databases">
        <authorList>
            <person name="Fokvardsen B D."/>
            <person name="Norman A."/>
        </authorList>
    </citation>
    <scope>NUCLEOTIDE SEQUENCE [LARGE SCALE GENOMIC DNA]</scope>
    <source>
        <strain evidence="7 11">DKC2</strain>
    </source>
</reference>
<dbReference type="OMA" id="TPFDAYF"/>
<reference evidence="6" key="5">
    <citation type="submission" date="2018-07" db="EMBL/GenBank/DDBJ databases">
        <authorList>
            <person name="Shah S."/>
            <person name="Brown T."/>
            <person name="Auld S."/>
            <person name="Bratton K."/>
            <person name="Narechania A."/>
            <person name="Mathema B."/>
            <person name="Gandhi N."/>
        </authorList>
    </citation>
    <scope>NUCLEOTIDE SEQUENCE</scope>
    <source>
        <strain evidence="6">32301_S10</strain>
    </source>
</reference>
<dbReference type="EMBL" id="LR027516">
    <property type="protein sequence ID" value="VCU50260.1"/>
    <property type="molecule type" value="Genomic_DNA"/>
</dbReference>
<proteinExistence type="predicted"/>
<organism evidence="5 9">
    <name type="scientific">Mycobacterium tuberculosis</name>
    <dbReference type="NCBI Taxonomy" id="1773"/>
    <lineage>
        <taxon>Bacteria</taxon>
        <taxon>Bacillati</taxon>
        <taxon>Actinomycetota</taxon>
        <taxon>Actinomycetes</taxon>
        <taxon>Mycobacteriales</taxon>
        <taxon>Mycobacteriaceae</taxon>
        <taxon>Mycobacterium</taxon>
        <taxon>Mycobacterium tuberculosis complex</taxon>
    </lineage>
</organism>
<evidence type="ECO:0000313" key="10">
    <source>
        <dbReference type="Proteomes" id="UP000256381"/>
    </source>
</evidence>
<dbReference type="EMBL" id="COPH01000022">
    <property type="protein sequence ID" value="CLW56738.1"/>
    <property type="molecule type" value="Genomic_DNA"/>
</dbReference>
<dbReference type="NCBIfam" id="NF038019">
    <property type="entry name" value="PE_process_PecA"/>
    <property type="match status" value="1"/>
</dbReference>
<dbReference type="GO" id="GO:0004190">
    <property type="term" value="F:aspartic-type endopeptidase activity"/>
    <property type="evidence" value="ECO:0007669"/>
    <property type="project" value="InterPro"/>
</dbReference>
<dbReference type="SUPFAM" id="SSF140459">
    <property type="entry name" value="PE/PPE dimer-like"/>
    <property type="match status" value="1"/>
</dbReference>
<dbReference type="Proteomes" id="UP000671119">
    <property type="component" value="Unassembled WGS sequence"/>
</dbReference>
<dbReference type="AlphaFoldDB" id="A0A0E8WNE0"/>
<evidence type="ECO:0000313" key="5">
    <source>
        <dbReference type="EMBL" id="OMH59917.1"/>
    </source>
</evidence>
<dbReference type="Pfam" id="PF00934">
    <property type="entry name" value="PE"/>
    <property type="match status" value="1"/>
</dbReference>
<evidence type="ECO:0000313" key="6">
    <source>
        <dbReference type="EMBL" id="REQ50302.1"/>
    </source>
</evidence>
<evidence type="ECO:0000313" key="3">
    <source>
        <dbReference type="EMBL" id="CLW56738.1"/>
    </source>
</evidence>
<dbReference type="EMBL" id="QTBD01000169">
    <property type="protein sequence ID" value="REQ50302.1"/>
    <property type="molecule type" value="Genomic_DNA"/>
</dbReference>
<reference evidence="5 9" key="4">
    <citation type="submission" date="2017-02" db="EMBL/GenBank/DDBJ databases">
        <title>Protein polymorphisms may explain contrasting epidemiological fitness of two variants of a multidrug-resistant Mycobacterium tuberculosis strain.</title>
        <authorList>
            <person name="Bigi M.M."/>
            <person name="Lopez B."/>
            <person name="Blanco F.C."/>
            <person name="Sasiain M.C."/>
            <person name="De La Barrera S."/>
            <person name="Ritacco V."/>
            <person name="Bigi F."/>
            <person name="Soria M.A."/>
        </authorList>
    </citation>
    <scope>NUCLEOTIDE SEQUENCE [LARGE SCALE GENOMIC DNA]</scope>
    <source>
        <strain evidence="5 9">6548</strain>
    </source>
</reference>
<accession>A0A0E8WNE0</accession>
<evidence type="ECO:0000313" key="12">
    <source>
        <dbReference type="Proteomes" id="UP000671119"/>
    </source>
</evidence>
<reference evidence="6 10" key="3">
    <citation type="journal article" date="2017" name="N. Engl. J. Med.">
        <title>Transmission of Extensively Drug-Resistant Tuberculosis in South Africa.</title>
        <authorList>
            <person name="Shah N.S."/>
            <person name="Auld S.C."/>
            <person name="Brust J.C."/>
            <person name="Mathema B."/>
            <person name="Ismail N."/>
            <person name="Moodley P."/>
            <person name="Mlisana K."/>
            <person name="Allana S."/>
            <person name="Campbell A."/>
            <person name="Mthiyane T."/>
            <person name="Morris N."/>
            <person name="Mpangase P."/>
            <person name="van der Meulen H."/>
            <person name="Omar S.V."/>
            <person name="Brown T.S."/>
            <person name="Narechania A."/>
            <person name="Shaskina E."/>
            <person name="Kapwata T."/>
            <person name="Kreiswirth B."/>
            <person name="Gandhi N.R."/>
        </authorList>
    </citation>
    <scope>NUCLEOTIDE SEQUENCE [LARGE SCALE GENOMIC DNA]</scope>
    <source>
        <strain evidence="6 10">32301_S10</strain>
    </source>
</reference>
<evidence type="ECO:0000259" key="1">
    <source>
        <dbReference type="Pfam" id="PF00934"/>
    </source>
</evidence>
<keyword evidence="4" id="KW-0378">Hydrolase</keyword>
<protein>
    <submittedName>
        <fullName evidence="5">PE family protein</fullName>
    </submittedName>
    <submittedName>
        <fullName evidence="3 7">PE-PGRS family protein</fullName>
    </submittedName>
    <submittedName>
        <fullName evidence="4">PecA family PE domain-processing aspartic protease</fullName>
    </submittedName>
</protein>
<dbReference type="RefSeq" id="WP_003899118.1">
    <property type="nucleotide sequence ID" value="NZ_AP017901.1"/>
</dbReference>
<dbReference type="Gene3D" id="2.40.70.10">
    <property type="entry name" value="Acid Proteases"/>
    <property type="match status" value="1"/>
</dbReference>
<dbReference type="InterPro" id="IPR048054">
    <property type="entry name" value="PecA_C"/>
</dbReference>
<evidence type="ECO:0000313" key="9">
    <source>
        <dbReference type="Proteomes" id="UP000189452"/>
    </source>
</evidence>
<keyword evidence="4" id="KW-0645">Protease</keyword>
<dbReference type="InterPro" id="IPR038332">
    <property type="entry name" value="PPE_sf"/>
</dbReference>
<dbReference type="EMBL" id="LWDQ01000001">
    <property type="protein sequence ID" value="OMH59917.1"/>
    <property type="molecule type" value="Genomic_DNA"/>
</dbReference>
<evidence type="ECO:0000313" key="8">
    <source>
        <dbReference type="Proteomes" id="UP000050139"/>
    </source>
</evidence>
<feature type="domain" description="PE" evidence="1">
    <location>
        <begin position="4"/>
        <end position="93"/>
    </location>
</feature>
<reference evidence="5 9" key="2">
    <citation type="submission" date="2016-04" db="EMBL/GenBank/DDBJ databases">
        <authorList>
            <person name="Bigi M."/>
            <person name="Bigi F."/>
            <person name="Soria M.A."/>
        </authorList>
    </citation>
    <scope>NUCLEOTIDE SEQUENCE [LARGE SCALE GENOMIC DNA]</scope>
    <source>
        <strain evidence="5 9">6548</strain>
    </source>
</reference>
<reference evidence="4 12" key="7">
    <citation type="submission" date="2021-03" db="EMBL/GenBank/DDBJ databases">
        <title>Whole Genome Sequencing of Mycobacterium tuberculosis clinical isolates from Arunachal Pradesh, India.</title>
        <authorList>
            <person name="Singh S."/>
            <person name="Mudliar S.R."/>
            <person name="Kulsum U."/>
            <person name="Rufai S.B."/>
            <person name="Singh P.K."/>
            <person name="Umpo M."/>
            <person name="Nyori M."/>
        </authorList>
    </citation>
    <scope>NUCLEOTIDE SEQUENCE [LARGE SCALE GENOMIC DNA]</scope>
    <source>
        <strain evidence="4 12">OMICS/BPL/0142/20/SP</strain>
    </source>
</reference>
<dbReference type="Proteomes" id="UP000300237">
    <property type="component" value="Chromosome"/>
</dbReference>
<dbReference type="Pfam" id="PF20729">
    <property type="entry name" value="PE-PGRS_C"/>
    <property type="match status" value="1"/>
</dbReference>
<dbReference type="Pfam" id="PF21526">
    <property type="entry name" value="PGRS"/>
    <property type="match status" value="1"/>
</dbReference>
<dbReference type="SMR" id="A0A0E8WNE0"/>